<dbReference type="GeneID" id="70250620"/>
<dbReference type="SMART" id="SM00636">
    <property type="entry name" value="Glyco_18"/>
    <property type="match status" value="1"/>
</dbReference>
<accession>A0AAD4KY69</accession>
<dbReference type="InterPro" id="IPR050314">
    <property type="entry name" value="Glycosyl_Hydrlase_18"/>
</dbReference>
<organism evidence="3 4">
    <name type="scientific">Talaromyces proteolyticus</name>
    <dbReference type="NCBI Taxonomy" id="1131652"/>
    <lineage>
        <taxon>Eukaryota</taxon>
        <taxon>Fungi</taxon>
        <taxon>Dikarya</taxon>
        <taxon>Ascomycota</taxon>
        <taxon>Pezizomycotina</taxon>
        <taxon>Eurotiomycetes</taxon>
        <taxon>Eurotiomycetidae</taxon>
        <taxon>Eurotiales</taxon>
        <taxon>Trichocomaceae</taxon>
        <taxon>Talaromyces</taxon>
        <taxon>Talaromyces sect. Bacilispori</taxon>
    </lineage>
</organism>
<dbReference type="GO" id="GO:0005576">
    <property type="term" value="C:extracellular region"/>
    <property type="evidence" value="ECO:0007669"/>
    <property type="project" value="TreeGrafter"/>
</dbReference>
<dbReference type="InterPro" id="IPR011583">
    <property type="entry name" value="Chitinase_II/V-like_cat"/>
</dbReference>
<dbReference type="GO" id="GO:0006032">
    <property type="term" value="P:chitin catabolic process"/>
    <property type="evidence" value="ECO:0007669"/>
    <property type="project" value="TreeGrafter"/>
</dbReference>
<dbReference type="Gene3D" id="3.20.20.80">
    <property type="entry name" value="Glycosidases"/>
    <property type="match status" value="1"/>
</dbReference>
<dbReference type="EMBL" id="JAJTJA010000005">
    <property type="protein sequence ID" value="KAH8699247.1"/>
    <property type="molecule type" value="Genomic_DNA"/>
</dbReference>
<dbReference type="SUPFAM" id="SSF51445">
    <property type="entry name" value="(Trans)glycosidases"/>
    <property type="match status" value="1"/>
</dbReference>
<keyword evidence="4" id="KW-1185">Reference proteome</keyword>
<evidence type="ECO:0000259" key="2">
    <source>
        <dbReference type="PROSITE" id="PS51910"/>
    </source>
</evidence>
<dbReference type="PANTHER" id="PTHR11177">
    <property type="entry name" value="CHITINASE"/>
    <property type="match status" value="1"/>
</dbReference>
<keyword evidence="3" id="KW-0378">Hydrolase</keyword>
<dbReference type="PANTHER" id="PTHR11177:SF378">
    <property type="entry name" value="CHITINASE"/>
    <property type="match status" value="1"/>
</dbReference>
<protein>
    <recommendedName>
        <fullName evidence="1">chitinase</fullName>
        <ecNumber evidence="1">3.2.1.14</ecNumber>
    </recommendedName>
</protein>
<dbReference type="AlphaFoldDB" id="A0AAD4KY69"/>
<reference evidence="3" key="1">
    <citation type="submission" date="2021-12" db="EMBL/GenBank/DDBJ databases">
        <title>Convergent genome expansion in fungi linked to evolution of root-endophyte symbiosis.</title>
        <authorList>
            <consortium name="DOE Joint Genome Institute"/>
            <person name="Ke Y.-H."/>
            <person name="Bonito G."/>
            <person name="Liao H.-L."/>
            <person name="Looney B."/>
            <person name="Rojas-Flechas A."/>
            <person name="Nash J."/>
            <person name="Hameed K."/>
            <person name="Schadt C."/>
            <person name="Martin F."/>
            <person name="Crous P.W."/>
            <person name="Miettinen O."/>
            <person name="Magnuson J.K."/>
            <person name="Labbe J."/>
            <person name="Jacobson D."/>
            <person name="Doktycz M.J."/>
            <person name="Veneault-Fourrey C."/>
            <person name="Kuo A."/>
            <person name="Mondo S."/>
            <person name="Calhoun S."/>
            <person name="Riley R."/>
            <person name="Ohm R."/>
            <person name="LaButti K."/>
            <person name="Andreopoulos B."/>
            <person name="Pangilinan J."/>
            <person name="Nolan M."/>
            <person name="Tritt A."/>
            <person name="Clum A."/>
            <person name="Lipzen A."/>
            <person name="Daum C."/>
            <person name="Barry K."/>
            <person name="Grigoriev I.V."/>
            <person name="Vilgalys R."/>
        </authorList>
    </citation>
    <scope>NUCLEOTIDE SEQUENCE</scope>
    <source>
        <strain evidence="3">PMI_201</strain>
    </source>
</reference>
<sequence length="380" mass="42149">MYLTGQHNVVPEPSLVSNVTHVALAFMPSSAFNVPNASSWPLFTTVEDVRAKFPETTAVMIAIGGWGDTDGFSVAAASEKSRKLFALNVKAMLQRTGADGVDIDWEYPGGNGEDYKTVPNTRKSWEIEAYPKLISEIRNALGPDKLISAAVPGLRRDMIAFTRETVPVLNELLDFFNIMTYDLMNRRDKVTKHHTGLQLSLDGIHTYLENGVLHEKANLGFAFYVKWFKTSSQGGCSVNPVGCKTVLMEDPVTGADLGQTGAFSWHDEIPPALAQSFAKASEHGRYDTKGGGYYYWDQVEDIFWTWDTTDAISKKIPLIVDKSQLGGVFAWGLGEDAPRFDHLRTLTHSLKERSQGLRLQMSDGLTGGLPLSEEHWREEL</sequence>
<evidence type="ECO:0000313" key="4">
    <source>
        <dbReference type="Proteomes" id="UP001201262"/>
    </source>
</evidence>
<dbReference type="GO" id="GO:0008843">
    <property type="term" value="F:endochitinase activity"/>
    <property type="evidence" value="ECO:0007669"/>
    <property type="project" value="UniProtKB-EC"/>
</dbReference>
<evidence type="ECO:0000256" key="1">
    <source>
        <dbReference type="ARBA" id="ARBA00012729"/>
    </source>
</evidence>
<dbReference type="PROSITE" id="PS51910">
    <property type="entry name" value="GH18_2"/>
    <property type="match status" value="1"/>
</dbReference>
<dbReference type="InterPro" id="IPR017853">
    <property type="entry name" value="GH"/>
</dbReference>
<proteinExistence type="predicted"/>
<comment type="caution">
    <text evidence="3">The sequence shown here is derived from an EMBL/GenBank/DDBJ whole genome shotgun (WGS) entry which is preliminary data.</text>
</comment>
<dbReference type="GO" id="GO:0008061">
    <property type="term" value="F:chitin binding"/>
    <property type="evidence" value="ECO:0007669"/>
    <property type="project" value="InterPro"/>
</dbReference>
<feature type="domain" description="GH18" evidence="2">
    <location>
        <begin position="1"/>
        <end position="353"/>
    </location>
</feature>
<dbReference type="Proteomes" id="UP001201262">
    <property type="component" value="Unassembled WGS sequence"/>
</dbReference>
<dbReference type="GO" id="GO:0005975">
    <property type="term" value="P:carbohydrate metabolic process"/>
    <property type="evidence" value="ECO:0007669"/>
    <property type="project" value="InterPro"/>
</dbReference>
<evidence type="ECO:0000313" key="3">
    <source>
        <dbReference type="EMBL" id="KAH8699247.1"/>
    </source>
</evidence>
<dbReference type="InterPro" id="IPR001223">
    <property type="entry name" value="Glyco_hydro18_cat"/>
</dbReference>
<dbReference type="RefSeq" id="XP_046073711.1">
    <property type="nucleotide sequence ID" value="XM_046220333.1"/>
</dbReference>
<dbReference type="FunFam" id="3.20.20.80:FF:000159">
    <property type="entry name" value="Class V chitinase, putative"/>
    <property type="match status" value="1"/>
</dbReference>
<name>A0AAD4KY69_9EURO</name>
<gene>
    <name evidence="3" type="ORF">BGW36DRAFT_426918</name>
</gene>
<dbReference type="EC" id="3.2.1.14" evidence="1"/>
<dbReference type="Pfam" id="PF00704">
    <property type="entry name" value="Glyco_hydro_18"/>
    <property type="match status" value="1"/>
</dbReference>